<keyword evidence="2" id="KW-1185">Reference proteome</keyword>
<sequence length="81" mass="9181">MLSFPASLLRSPCRLLRPADLSPSVELTLADLELLADLFYLPFNHGPSALKIMELGHWLREHAFSAPHQSYSHPEVCQHFI</sequence>
<proteinExistence type="predicted"/>
<protein>
    <submittedName>
        <fullName evidence="1">Uncharacterized protein</fullName>
    </submittedName>
</protein>
<dbReference type="AlphaFoldDB" id="A0A3P7MED0"/>
<dbReference type="Gene3D" id="1.20.58.240">
    <property type="entry name" value="STAT, domain 1"/>
    <property type="match status" value="1"/>
</dbReference>
<gene>
    <name evidence="1" type="ORF">DILT_LOCUS12072</name>
</gene>
<accession>A0A3P7MED0</accession>
<reference evidence="1 2" key="1">
    <citation type="submission" date="2018-11" db="EMBL/GenBank/DDBJ databases">
        <authorList>
            <consortium name="Pathogen Informatics"/>
        </authorList>
    </citation>
    <scope>NUCLEOTIDE SEQUENCE [LARGE SCALE GENOMIC DNA]</scope>
</reference>
<evidence type="ECO:0000313" key="2">
    <source>
        <dbReference type="Proteomes" id="UP000281553"/>
    </source>
</evidence>
<dbReference type="EMBL" id="UYRU01065143">
    <property type="protein sequence ID" value="VDN16241.1"/>
    <property type="molecule type" value="Genomic_DNA"/>
</dbReference>
<organism evidence="1 2">
    <name type="scientific">Dibothriocephalus latus</name>
    <name type="common">Fish tapeworm</name>
    <name type="synonym">Diphyllobothrium latum</name>
    <dbReference type="NCBI Taxonomy" id="60516"/>
    <lineage>
        <taxon>Eukaryota</taxon>
        <taxon>Metazoa</taxon>
        <taxon>Spiralia</taxon>
        <taxon>Lophotrochozoa</taxon>
        <taxon>Platyhelminthes</taxon>
        <taxon>Cestoda</taxon>
        <taxon>Eucestoda</taxon>
        <taxon>Diphyllobothriidea</taxon>
        <taxon>Diphyllobothriidae</taxon>
        <taxon>Dibothriocephalus</taxon>
    </lineage>
</organism>
<dbReference type="Proteomes" id="UP000281553">
    <property type="component" value="Unassembled WGS sequence"/>
</dbReference>
<name>A0A3P7MED0_DIBLA</name>
<evidence type="ECO:0000313" key="1">
    <source>
        <dbReference type="EMBL" id="VDN16241.1"/>
    </source>
</evidence>